<reference evidence="2 3" key="1">
    <citation type="submission" date="2019-03" db="EMBL/GenBank/DDBJ databases">
        <title>Genomic Encyclopedia of Type Strains, Phase IV (KMG-IV): sequencing the most valuable type-strain genomes for metagenomic binning, comparative biology and taxonomic classification.</title>
        <authorList>
            <person name="Goeker M."/>
        </authorList>
    </citation>
    <scope>NUCLEOTIDE SEQUENCE [LARGE SCALE GENOMIC DNA]</scope>
    <source>
        <strain evidence="2 3">DSM 100013</strain>
    </source>
</reference>
<accession>A0A4V2T230</accession>
<dbReference type="Proteomes" id="UP000295504">
    <property type="component" value="Unassembled WGS sequence"/>
</dbReference>
<keyword evidence="1" id="KW-0472">Membrane</keyword>
<feature type="transmembrane region" description="Helical" evidence="1">
    <location>
        <begin position="82"/>
        <end position="101"/>
    </location>
</feature>
<sequence>MNHMYNHNQLDQKLLNKIAFLDNNQREKLIPPEVLISQMPIQKIILYSMSVLFQVFLPFLWQKAYLLMPINISKNICTFFKSIKNIIIVHFRIIIYIWYFTLISSPHLALLPQTIIYLITGLKTTIK</sequence>
<keyword evidence="3" id="KW-1185">Reference proteome</keyword>
<dbReference type="EMBL" id="SLYC01000056">
    <property type="protein sequence ID" value="TCP95843.1"/>
    <property type="molecule type" value="Genomic_DNA"/>
</dbReference>
<organism evidence="2 3">
    <name type="scientific">Serpentinicella alkaliphila</name>
    <dbReference type="NCBI Taxonomy" id="1734049"/>
    <lineage>
        <taxon>Bacteria</taxon>
        <taxon>Bacillati</taxon>
        <taxon>Bacillota</taxon>
        <taxon>Clostridia</taxon>
        <taxon>Peptostreptococcales</taxon>
        <taxon>Natronincolaceae</taxon>
        <taxon>Serpentinicella</taxon>
    </lineage>
</organism>
<proteinExistence type="predicted"/>
<name>A0A4V2T230_9FIRM</name>
<keyword evidence="1" id="KW-1133">Transmembrane helix</keyword>
<evidence type="ECO:0000313" key="2">
    <source>
        <dbReference type="EMBL" id="TCP95843.1"/>
    </source>
</evidence>
<gene>
    <name evidence="2" type="ORF">EDD79_105612</name>
</gene>
<keyword evidence="1" id="KW-0812">Transmembrane</keyword>
<evidence type="ECO:0000256" key="1">
    <source>
        <dbReference type="SAM" id="Phobius"/>
    </source>
</evidence>
<evidence type="ECO:0000313" key="3">
    <source>
        <dbReference type="Proteomes" id="UP000295504"/>
    </source>
</evidence>
<dbReference type="AlphaFoldDB" id="A0A4V2T230"/>
<comment type="caution">
    <text evidence="2">The sequence shown here is derived from an EMBL/GenBank/DDBJ whole genome shotgun (WGS) entry which is preliminary data.</text>
</comment>
<feature type="transmembrane region" description="Helical" evidence="1">
    <location>
        <begin position="44"/>
        <end position="61"/>
    </location>
</feature>
<protein>
    <recommendedName>
        <fullName evidence="4">Transmembrane protein</fullName>
    </recommendedName>
</protein>
<evidence type="ECO:0008006" key="4">
    <source>
        <dbReference type="Google" id="ProtNLM"/>
    </source>
</evidence>